<dbReference type="Pfam" id="PF01169">
    <property type="entry name" value="GDT1"/>
    <property type="match status" value="1"/>
</dbReference>
<feature type="transmembrane region" description="Helical" evidence="6">
    <location>
        <begin position="36"/>
        <end position="56"/>
    </location>
</feature>
<evidence type="ECO:0000313" key="7">
    <source>
        <dbReference type="EMBL" id="QNO57419.1"/>
    </source>
</evidence>
<comment type="subcellular location">
    <subcellularLocation>
        <location evidence="1">Membrane</location>
        <topology evidence="1">Multi-pass membrane protein</topology>
    </subcellularLocation>
</comment>
<dbReference type="AlphaFoldDB" id="A0A7G9ZAY5"/>
<evidence type="ECO:0000256" key="5">
    <source>
        <dbReference type="ARBA" id="ARBA00023136"/>
    </source>
</evidence>
<gene>
    <name evidence="7" type="ORF">FKKJMMIK_00017</name>
</gene>
<name>A0A7G9ZAY5_9EURY</name>
<accession>A0A7G9ZAY5</accession>
<evidence type="ECO:0000256" key="1">
    <source>
        <dbReference type="ARBA" id="ARBA00004141"/>
    </source>
</evidence>
<keyword evidence="4 6" id="KW-1133">Transmembrane helix</keyword>
<dbReference type="PANTHER" id="PTHR12608">
    <property type="entry name" value="TRANSMEMBRANE PROTEIN HTP-1 RELATED"/>
    <property type="match status" value="1"/>
</dbReference>
<sequence length="118" mass="13072">MVPDLLIPLIVVGLAELGDKTQLSILLLASKTEKHMYLFLGAILAFFVVDGIAILAGEEITHLIPGGLIKILSAAVFIIFGLLMLFFRNKMEVTKSKYYFENPFYSGFILVFVSEWGG</sequence>
<evidence type="ECO:0000256" key="4">
    <source>
        <dbReference type="ARBA" id="ARBA00022989"/>
    </source>
</evidence>
<keyword evidence="3 6" id="KW-0812">Transmembrane</keyword>
<dbReference type="EMBL" id="MT631688">
    <property type="protein sequence ID" value="QNO57419.1"/>
    <property type="molecule type" value="Genomic_DNA"/>
</dbReference>
<evidence type="ECO:0000256" key="6">
    <source>
        <dbReference type="SAM" id="Phobius"/>
    </source>
</evidence>
<feature type="transmembrane region" description="Helical" evidence="6">
    <location>
        <begin position="68"/>
        <end position="87"/>
    </location>
</feature>
<evidence type="ECO:0000256" key="2">
    <source>
        <dbReference type="ARBA" id="ARBA00009190"/>
    </source>
</evidence>
<dbReference type="GO" id="GO:0016020">
    <property type="term" value="C:membrane"/>
    <property type="evidence" value="ECO:0007669"/>
    <property type="project" value="UniProtKB-SubCell"/>
</dbReference>
<keyword evidence="5 6" id="KW-0472">Membrane</keyword>
<dbReference type="GO" id="GO:0046873">
    <property type="term" value="F:metal ion transmembrane transporter activity"/>
    <property type="evidence" value="ECO:0007669"/>
    <property type="project" value="InterPro"/>
</dbReference>
<proteinExistence type="inferred from homology"/>
<reference evidence="7" key="1">
    <citation type="submission" date="2020-06" db="EMBL/GenBank/DDBJ databases">
        <title>Unique genomic features of the anaerobic methanotrophic archaea.</title>
        <authorList>
            <person name="Chadwick G.L."/>
            <person name="Skennerton C.T."/>
            <person name="Laso-Perez R."/>
            <person name="Leu A.O."/>
            <person name="Speth D.R."/>
            <person name="Yu H."/>
            <person name="Morgan-Lang C."/>
            <person name="Hatzenpichler R."/>
            <person name="Goudeau D."/>
            <person name="Malmstrom R."/>
            <person name="Brazelton W.J."/>
            <person name="Woyke T."/>
            <person name="Hallam S.J."/>
            <person name="Tyson G.W."/>
            <person name="Wegener G."/>
            <person name="Boetius A."/>
            <person name="Orphan V."/>
        </authorList>
    </citation>
    <scope>NUCLEOTIDE SEQUENCE</scope>
</reference>
<organism evidence="7">
    <name type="scientific">Candidatus Methanophaga sp. ANME-1 ERB7</name>
    <dbReference type="NCBI Taxonomy" id="2759913"/>
    <lineage>
        <taxon>Archaea</taxon>
        <taxon>Methanobacteriati</taxon>
        <taxon>Methanobacteriota</taxon>
        <taxon>Stenosarchaea group</taxon>
        <taxon>Methanomicrobia</taxon>
        <taxon>Candidatus Methanophagales</taxon>
        <taxon>Candidatus Methanophagaceae</taxon>
        <taxon>Candidatus Methanophaga</taxon>
    </lineage>
</organism>
<dbReference type="InterPro" id="IPR001727">
    <property type="entry name" value="GDT1-like"/>
</dbReference>
<comment type="similarity">
    <text evidence="2">Belongs to the GDT1 family.</text>
</comment>
<feature type="transmembrane region" description="Helical" evidence="6">
    <location>
        <begin position="6"/>
        <end position="29"/>
    </location>
</feature>
<evidence type="ECO:0000256" key="3">
    <source>
        <dbReference type="ARBA" id="ARBA00022692"/>
    </source>
</evidence>
<dbReference type="PANTHER" id="PTHR12608:SF1">
    <property type="entry name" value="TRANSMEMBRANE PROTEIN 165"/>
    <property type="match status" value="1"/>
</dbReference>
<protein>
    <submittedName>
        <fullName evidence="7">Uncharacterized protein</fullName>
    </submittedName>
</protein>